<comment type="caution">
    <text evidence="4">The sequence shown here is derived from an EMBL/GenBank/DDBJ whole genome shotgun (WGS) entry which is preliminary data.</text>
</comment>
<feature type="active site" evidence="2">
    <location>
        <position position="171"/>
    </location>
</feature>
<dbReference type="Pfam" id="PF07859">
    <property type="entry name" value="Abhydrolase_3"/>
    <property type="match status" value="1"/>
</dbReference>
<evidence type="ECO:0000256" key="1">
    <source>
        <dbReference type="ARBA" id="ARBA00010515"/>
    </source>
</evidence>
<organism evidence="4 5">
    <name type="scientific">Lactuca sativa</name>
    <name type="common">Garden lettuce</name>
    <dbReference type="NCBI Taxonomy" id="4236"/>
    <lineage>
        <taxon>Eukaryota</taxon>
        <taxon>Viridiplantae</taxon>
        <taxon>Streptophyta</taxon>
        <taxon>Embryophyta</taxon>
        <taxon>Tracheophyta</taxon>
        <taxon>Spermatophyta</taxon>
        <taxon>Magnoliopsida</taxon>
        <taxon>eudicotyledons</taxon>
        <taxon>Gunneridae</taxon>
        <taxon>Pentapetalae</taxon>
        <taxon>asterids</taxon>
        <taxon>campanulids</taxon>
        <taxon>Asterales</taxon>
        <taxon>Asteraceae</taxon>
        <taxon>Cichorioideae</taxon>
        <taxon>Cichorieae</taxon>
        <taxon>Lactucinae</taxon>
        <taxon>Lactuca</taxon>
    </lineage>
</organism>
<sequence>MSSVFGSGKIIKSDEFLHQIHGFIRVHKDGRCERLVGYKTMPTGIDPSTGVHSKDVVISPETNLSARLYIPKTTTPDRKLPILIFFHGGGFLVESAASPTYHPTLTLITAESNVIAVSVNYRLAPEHPLPTGYNDSWDAIKWVASHSNGGGPEPWLNEHGDFQKVFLAGDSAGANIAHNIAIRAGSEPIEAINLEGVILLHPYFGGKDPIGSELGKHKQIKVYTDQFWKLANSSVSGLDDPWFNPEKDPKLSDFGCSKILVCVAEKDSFRDRGLYYKELMDKSGWPGKLEMIETKEEDHVFFLFRTSSPNACTLRKRICTFINQVNNASRF</sequence>
<accession>A0A9R1X2E9</accession>
<dbReference type="AlphaFoldDB" id="A0A9R1X2E9"/>
<gene>
    <name evidence="4" type="ORF">LSAT_V11C700376720</name>
</gene>
<dbReference type="InterPro" id="IPR029058">
    <property type="entry name" value="AB_hydrolase_fold"/>
</dbReference>
<evidence type="ECO:0000313" key="5">
    <source>
        <dbReference type="Proteomes" id="UP000235145"/>
    </source>
</evidence>
<dbReference type="PROSITE" id="PS01174">
    <property type="entry name" value="LIPASE_GDXG_SER"/>
    <property type="match status" value="1"/>
</dbReference>
<dbReference type="Proteomes" id="UP000235145">
    <property type="component" value="Unassembled WGS sequence"/>
</dbReference>
<evidence type="ECO:0000313" key="4">
    <source>
        <dbReference type="EMBL" id="KAJ0195619.1"/>
    </source>
</evidence>
<name>A0A9R1X2E9_LACSA</name>
<evidence type="ECO:0000259" key="3">
    <source>
        <dbReference type="Pfam" id="PF07859"/>
    </source>
</evidence>
<dbReference type="EMBL" id="NBSK02000007">
    <property type="protein sequence ID" value="KAJ0195619.1"/>
    <property type="molecule type" value="Genomic_DNA"/>
</dbReference>
<comment type="similarity">
    <text evidence="1">Belongs to the 'GDXG' lipolytic enzyme family.</text>
</comment>
<protein>
    <recommendedName>
        <fullName evidence="3">Alpha/beta hydrolase fold-3 domain-containing protein</fullName>
    </recommendedName>
</protein>
<feature type="domain" description="Alpha/beta hydrolase fold-3" evidence="3">
    <location>
        <begin position="83"/>
        <end position="302"/>
    </location>
</feature>
<reference evidence="4 5" key="1">
    <citation type="journal article" date="2017" name="Nat. Commun.">
        <title>Genome assembly with in vitro proximity ligation data and whole-genome triplication in lettuce.</title>
        <authorList>
            <person name="Reyes-Chin-Wo S."/>
            <person name="Wang Z."/>
            <person name="Yang X."/>
            <person name="Kozik A."/>
            <person name="Arikit S."/>
            <person name="Song C."/>
            <person name="Xia L."/>
            <person name="Froenicke L."/>
            <person name="Lavelle D.O."/>
            <person name="Truco M.J."/>
            <person name="Xia R."/>
            <person name="Zhu S."/>
            <person name="Xu C."/>
            <person name="Xu H."/>
            <person name="Xu X."/>
            <person name="Cox K."/>
            <person name="Korf I."/>
            <person name="Meyers B.C."/>
            <person name="Michelmore R.W."/>
        </authorList>
    </citation>
    <scope>NUCLEOTIDE SEQUENCE [LARGE SCALE GENOMIC DNA]</scope>
    <source>
        <strain evidence="5">cv. Salinas</strain>
        <tissue evidence="4">Seedlings</tissue>
    </source>
</reference>
<dbReference type="InterPro" id="IPR033140">
    <property type="entry name" value="Lipase_GDXG_put_SER_AS"/>
</dbReference>
<dbReference type="Gramene" id="rna-gnl|WGS:NBSK|LSAT_7X87281_mrna">
    <property type="protein sequence ID" value="cds-PLY63391.1"/>
    <property type="gene ID" value="gene-LSAT_7X87281"/>
</dbReference>
<dbReference type="PANTHER" id="PTHR23024:SF670">
    <property type="entry name" value="CARBOXYLESTERASE"/>
    <property type="match status" value="1"/>
</dbReference>
<dbReference type="OrthoDB" id="408631at2759"/>
<dbReference type="InterPro" id="IPR013094">
    <property type="entry name" value="AB_hydrolase_3"/>
</dbReference>
<proteinExistence type="inferred from homology"/>
<dbReference type="InterPro" id="IPR050466">
    <property type="entry name" value="Carboxylest/Gibb_receptor"/>
</dbReference>
<evidence type="ECO:0000256" key="2">
    <source>
        <dbReference type="PROSITE-ProRule" id="PRU10038"/>
    </source>
</evidence>
<dbReference type="GO" id="GO:0016787">
    <property type="term" value="F:hydrolase activity"/>
    <property type="evidence" value="ECO:0007669"/>
    <property type="project" value="InterPro"/>
</dbReference>
<dbReference type="SUPFAM" id="SSF53474">
    <property type="entry name" value="alpha/beta-Hydrolases"/>
    <property type="match status" value="1"/>
</dbReference>
<dbReference type="Gene3D" id="3.40.50.1820">
    <property type="entry name" value="alpha/beta hydrolase"/>
    <property type="match status" value="1"/>
</dbReference>
<dbReference type="PANTHER" id="PTHR23024">
    <property type="entry name" value="ARYLACETAMIDE DEACETYLASE"/>
    <property type="match status" value="1"/>
</dbReference>
<keyword evidence="5" id="KW-1185">Reference proteome</keyword>